<evidence type="ECO:0000313" key="2">
    <source>
        <dbReference type="Proteomes" id="UP000286976"/>
    </source>
</evidence>
<sequence>MNFCEQIKSYKAKLNVSQRELCELLYGVPHRTLQSWLMGEKTPPDYVCTLVVRRLESILKEREK</sequence>
<dbReference type="AlphaFoldDB" id="A0A432WYM6"/>
<dbReference type="GO" id="GO:0003677">
    <property type="term" value="F:DNA binding"/>
    <property type="evidence" value="ECO:0007669"/>
    <property type="project" value="InterPro"/>
</dbReference>
<dbReference type="Proteomes" id="UP000286976">
    <property type="component" value="Unassembled WGS sequence"/>
</dbReference>
<keyword evidence="2" id="KW-1185">Reference proteome</keyword>
<evidence type="ECO:0008006" key="3">
    <source>
        <dbReference type="Google" id="ProtNLM"/>
    </source>
</evidence>
<reference evidence="1 2" key="1">
    <citation type="journal article" date="2011" name="Front. Microbiol.">
        <title>Genomic signatures of strain selection and enhancement in Bacillus atrophaeus var. globigii, a historical biowarfare simulant.</title>
        <authorList>
            <person name="Gibbons H.S."/>
            <person name="Broomall S.M."/>
            <person name="McNew L.A."/>
            <person name="Daligault H."/>
            <person name="Chapman C."/>
            <person name="Bruce D."/>
            <person name="Karavis M."/>
            <person name="Krepps M."/>
            <person name="McGregor P.A."/>
            <person name="Hong C."/>
            <person name="Park K.H."/>
            <person name="Akmal A."/>
            <person name="Feldman A."/>
            <person name="Lin J.S."/>
            <person name="Chang W.E."/>
            <person name="Higgs B.W."/>
            <person name="Demirev P."/>
            <person name="Lindquist J."/>
            <person name="Liem A."/>
            <person name="Fochler E."/>
            <person name="Read T.D."/>
            <person name="Tapia R."/>
            <person name="Johnson S."/>
            <person name="Bishop-Lilly K.A."/>
            <person name="Detter C."/>
            <person name="Han C."/>
            <person name="Sozhamannan S."/>
            <person name="Rosenzweig C.N."/>
            <person name="Skowronski E.W."/>
        </authorList>
    </citation>
    <scope>NUCLEOTIDE SEQUENCE [LARGE SCALE GENOMIC DNA]</scope>
    <source>
        <strain evidence="1 2">AIT1</strain>
    </source>
</reference>
<dbReference type="Gene3D" id="1.10.260.40">
    <property type="entry name" value="lambda repressor-like DNA-binding domains"/>
    <property type="match status" value="1"/>
</dbReference>
<gene>
    <name evidence="1" type="ORF">CWE15_10235</name>
</gene>
<name>A0A432WYM6_9GAMM</name>
<organism evidence="1 2">
    <name type="scientific">Aliidiomarina taiwanensis</name>
    <dbReference type="NCBI Taxonomy" id="946228"/>
    <lineage>
        <taxon>Bacteria</taxon>
        <taxon>Pseudomonadati</taxon>
        <taxon>Pseudomonadota</taxon>
        <taxon>Gammaproteobacteria</taxon>
        <taxon>Alteromonadales</taxon>
        <taxon>Idiomarinaceae</taxon>
        <taxon>Aliidiomarina</taxon>
    </lineage>
</organism>
<dbReference type="SUPFAM" id="SSF47413">
    <property type="entry name" value="lambda repressor-like DNA-binding domains"/>
    <property type="match status" value="1"/>
</dbReference>
<dbReference type="EMBL" id="PIPQ01000008">
    <property type="protein sequence ID" value="RUO38875.1"/>
    <property type="molecule type" value="Genomic_DNA"/>
</dbReference>
<comment type="caution">
    <text evidence="1">The sequence shown here is derived from an EMBL/GenBank/DDBJ whole genome shotgun (WGS) entry which is preliminary data.</text>
</comment>
<accession>A0A432WYM6</accession>
<dbReference type="InterPro" id="IPR010982">
    <property type="entry name" value="Lambda_DNA-bd_dom_sf"/>
</dbReference>
<evidence type="ECO:0000313" key="1">
    <source>
        <dbReference type="EMBL" id="RUO38875.1"/>
    </source>
</evidence>
<protein>
    <recommendedName>
        <fullName evidence="3">Transcriptional regulator</fullName>
    </recommendedName>
</protein>
<proteinExistence type="predicted"/>